<dbReference type="RefSeq" id="WP_209456436.1">
    <property type="nucleotide sequence ID" value="NZ_BAAACS010000002.1"/>
</dbReference>
<gene>
    <name evidence="2" type="ORF">J2Z43_001323</name>
</gene>
<dbReference type="SUPFAM" id="SSF52141">
    <property type="entry name" value="Uracil-DNA glycosylase-like"/>
    <property type="match status" value="1"/>
</dbReference>
<dbReference type="InterPro" id="IPR036895">
    <property type="entry name" value="Uracil-DNA_glycosylase-like_sf"/>
</dbReference>
<dbReference type="Gene3D" id="3.40.470.10">
    <property type="entry name" value="Uracil-DNA glycosylase-like domain"/>
    <property type="match status" value="1"/>
</dbReference>
<evidence type="ECO:0000259" key="1">
    <source>
        <dbReference type="SMART" id="SM00986"/>
    </source>
</evidence>
<dbReference type="InterPro" id="IPR026353">
    <property type="entry name" value="Hypoxan-DNA_Glyclase"/>
</dbReference>
<feature type="domain" description="Uracil-DNA glycosylase-like" evidence="1">
    <location>
        <begin position="10"/>
        <end position="158"/>
    </location>
</feature>
<dbReference type="NCBIfam" id="TIGR04274">
    <property type="entry name" value="hypoxanDNAglyco"/>
    <property type="match status" value="1"/>
</dbReference>
<dbReference type="Proteomes" id="UP000767291">
    <property type="component" value="Unassembled WGS sequence"/>
</dbReference>
<dbReference type="SMART" id="SM00986">
    <property type="entry name" value="UDG"/>
    <property type="match status" value="1"/>
</dbReference>
<sequence length="164" mass="18929">MLDKITHTIEPVYDENSKILILGTMPSPKSREVGFYYGHSQNRFWPIMSEIFSIDKFNNNEEKIMFLKGHHIALWDVLKSCEIKGAEDSSIKNPKANDINNIIINSHVEAVFTTGKKATDLYKKHCYPNSGIESIYLPSTSSANRARYSYEDLIDEYKRILDYL</sequence>
<dbReference type="InterPro" id="IPR005122">
    <property type="entry name" value="Uracil-DNA_glycosylase-like"/>
</dbReference>
<reference evidence="2 3" key="1">
    <citation type="submission" date="2021-03" db="EMBL/GenBank/DDBJ databases">
        <title>Genomic Encyclopedia of Type Strains, Phase IV (KMG-IV): sequencing the most valuable type-strain genomes for metagenomic binning, comparative biology and taxonomic classification.</title>
        <authorList>
            <person name="Goeker M."/>
        </authorList>
    </citation>
    <scope>NUCLEOTIDE SEQUENCE [LARGE SCALE GENOMIC DNA]</scope>
    <source>
        <strain evidence="2 3">DSM 1289</strain>
    </source>
</reference>
<organism evidence="2 3">
    <name type="scientific">Metaclostridioides mangenotii</name>
    <dbReference type="NCBI Taxonomy" id="1540"/>
    <lineage>
        <taxon>Bacteria</taxon>
        <taxon>Bacillati</taxon>
        <taxon>Bacillota</taxon>
        <taxon>Clostridia</taxon>
        <taxon>Peptostreptococcales</taxon>
        <taxon>Peptostreptococcaceae</taxon>
        <taxon>Metaclostridioides</taxon>
    </lineage>
</organism>
<comment type="caution">
    <text evidence="2">The sequence shown here is derived from an EMBL/GenBank/DDBJ whole genome shotgun (WGS) entry which is preliminary data.</text>
</comment>
<protein>
    <submittedName>
        <fullName evidence="2">Hypoxanthine-DNA glycosylase</fullName>
    </submittedName>
</protein>
<dbReference type="Pfam" id="PF03167">
    <property type="entry name" value="UDG"/>
    <property type="match status" value="1"/>
</dbReference>
<dbReference type="SMART" id="SM00987">
    <property type="entry name" value="UreE_C"/>
    <property type="match status" value="1"/>
</dbReference>
<accession>A0ABS4EAF9</accession>
<name>A0ABS4EAF9_9FIRM</name>
<evidence type="ECO:0000313" key="3">
    <source>
        <dbReference type="Proteomes" id="UP000767291"/>
    </source>
</evidence>
<keyword evidence="3" id="KW-1185">Reference proteome</keyword>
<dbReference type="CDD" id="cd10032">
    <property type="entry name" value="UDG-F6_HDG"/>
    <property type="match status" value="1"/>
</dbReference>
<proteinExistence type="predicted"/>
<evidence type="ECO:0000313" key="2">
    <source>
        <dbReference type="EMBL" id="MBP1854930.1"/>
    </source>
</evidence>
<dbReference type="EMBL" id="JAGGJX010000002">
    <property type="protein sequence ID" value="MBP1854930.1"/>
    <property type="molecule type" value="Genomic_DNA"/>
</dbReference>